<evidence type="ECO:0000256" key="9">
    <source>
        <dbReference type="ARBA" id="ARBA00022989"/>
    </source>
</evidence>
<keyword evidence="7 12" id="KW-0132">Cell division</keyword>
<feature type="domain" description="ABC3 transporter permease C-terminal" evidence="14">
    <location>
        <begin position="184"/>
        <end position="303"/>
    </location>
</feature>
<dbReference type="GO" id="GO:0005886">
    <property type="term" value="C:plasma membrane"/>
    <property type="evidence" value="ECO:0007669"/>
    <property type="project" value="UniProtKB-SubCell"/>
</dbReference>
<dbReference type="InterPro" id="IPR047929">
    <property type="entry name" value="FtsX_actino"/>
</dbReference>
<feature type="transmembrane region" description="Helical" evidence="13">
    <location>
        <begin position="280"/>
        <end position="300"/>
    </location>
</feature>
<dbReference type="PANTHER" id="PTHR47755">
    <property type="entry name" value="CELL DIVISION PROTEIN FTSX"/>
    <property type="match status" value="1"/>
</dbReference>
<keyword evidence="17" id="KW-1185">Reference proteome</keyword>
<keyword evidence="6 12" id="KW-1003">Cell membrane</keyword>
<comment type="subcellular location">
    <subcellularLocation>
        <location evidence="2">Cell membrane</location>
        <topology evidence="2">Multi-pass membrane protein</topology>
    </subcellularLocation>
</comment>
<comment type="function">
    <text evidence="1">Part of the ABC transporter FtsEX involved in cellular division.</text>
</comment>
<evidence type="ECO:0000256" key="8">
    <source>
        <dbReference type="ARBA" id="ARBA00022692"/>
    </source>
</evidence>
<name>A0A967EAN3_9MICO</name>
<evidence type="ECO:0000256" key="5">
    <source>
        <dbReference type="ARBA" id="ARBA00021907"/>
    </source>
</evidence>
<dbReference type="PANTHER" id="PTHR47755:SF1">
    <property type="entry name" value="CELL DIVISION PROTEIN FTSX"/>
    <property type="match status" value="1"/>
</dbReference>
<dbReference type="Proteomes" id="UP000744769">
    <property type="component" value="Unassembled WGS sequence"/>
</dbReference>
<comment type="similarity">
    <text evidence="3 12">Belongs to the ABC-4 integral membrane protein family. FtsX subfamily.</text>
</comment>
<comment type="caution">
    <text evidence="16">The sequence shown here is derived from an EMBL/GenBank/DDBJ whole genome shotgun (WGS) entry which is preliminary data.</text>
</comment>
<gene>
    <name evidence="16" type="ORF">G9U51_11715</name>
</gene>
<evidence type="ECO:0000256" key="1">
    <source>
        <dbReference type="ARBA" id="ARBA00003552"/>
    </source>
</evidence>
<dbReference type="Gene3D" id="3.30.70.3040">
    <property type="match status" value="1"/>
</dbReference>
<keyword evidence="9 13" id="KW-1133">Transmembrane helix</keyword>
<evidence type="ECO:0000256" key="4">
    <source>
        <dbReference type="ARBA" id="ARBA00011160"/>
    </source>
</evidence>
<feature type="domain" description="FtsX extracellular" evidence="15">
    <location>
        <begin position="56"/>
        <end position="160"/>
    </location>
</feature>
<keyword evidence="11 12" id="KW-0131">Cell cycle</keyword>
<dbReference type="Pfam" id="PF02687">
    <property type="entry name" value="FtsX"/>
    <property type="match status" value="1"/>
</dbReference>
<comment type="subunit">
    <text evidence="4">Forms a membrane-associated complex with FtsE.</text>
</comment>
<evidence type="ECO:0000256" key="10">
    <source>
        <dbReference type="ARBA" id="ARBA00023136"/>
    </source>
</evidence>
<evidence type="ECO:0000313" key="16">
    <source>
        <dbReference type="EMBL" id="NHN56445.1"/>
    </source>
</evidence>
<evidence type="ECO:0000256" key="7">
    <source>
        <dbReference type="ARBA" id="ARBA00022618"/>
    </source>
</evidence>
<dbReference type="InterPro" id="IPR040690">
    <property type="entry name" value="FtsX_ECD"/>
</dbReference>
<evidence type="ECO:0000313" key="17">
    <source>
        <dbReference type="Proteomes" id="UP000744769"/>
    </source>
</evidence>
<organism evidence="16 17">
    <name type="scientific">Metallococcus carri</name>
    <dbReference type="NCBI Taxonomy" id="1656884"/>
    <lineage>
        <taxon>Bacteria</taxon>
        <taxon>Bacillati</taxon>
        <taxon>Actinomycetota</taxon>
        <taxon>Actinomycetes</taxon>
        <taxon>Micrococcales</taxon>
        <taxon>Dermacoccaceae</taxon>
        <taxon>Metallococcus</taxon>
    </lineage>
</organism>
<evidence type="ECO:0000256" key="3">
    <source>
        <dbReference type="ARBA" id="ARBA00007379"/>
    </source>
</evidence>
<accession>A0A967EAN3</accession>
<feature type="transmembrane region" description="Helical" evidence="13">
    <location>
        <begin position="21"/>
        <end position="41"/>
    </location>
</feature>
<feature type="transmembrane region" description="Helical" evidence="13">
    <location>
        <begin position="217"/>
        <end position="250"/>
    </location>
</feature>
<reference evidence="16" key="1">
    <citation type="submission" date="2020-03" db="EMBL/GenBank/DDBJ databases">
        <title>Draft sequencing of Calidifontibacter sp. DB0510.</title>
        <authorList>
            <person name="Kim D.-U."/>
        </authorList>
    </citation>
    <scope>NUCLEOTIDE SEQUENCE</scope>
    <source>
        <strain evidence="16">DB0510</strain>
    </source>
</reference>
<keyword evidence="10 12" id="KW-0472">Membrane</keyword>
<sequence length="306" mass="33344">MRLLFILGETWQGIRRNASMIVSVLLVSMISMFFLGSGLLAQREVNLAKGYWYDKVEVSVFLCTPDATNVPSCSEGAVTPAQQSQIRRDLVGMGPLVENLYYESSAQAYNRFKAQMQGSPYLSDVSPTSLPSSFRVKLSDPGRYADVVARMDGQPGVLAVSDQRQVLDTFFKLLGVLSVGAVGLAVLMTVCAVLLISTTVRQVAFSRRKQVEIMRLVGASAFVIYVPFVIEIVLATVVGAALATGLLWLLVHYGVSELFNGRGSNGDVIALIGTGDVWRVAPWLILGAAMLSLIVSWFSLRRQVRV</sequence>
<protein>
    <recommendedName>
        <fullName evidence="5 12">Cell division protein FtsX</fullName>
    </recommendedName>
</protein>
<dbReference type="EMBL" id="JAAOIV010000008">
    <property type="protein sequence ID" value="NHN56445.1"/>
    <property type="molecule type" value="Genomic_DNA"/>
</dbReference>
<evidence type="ECO:0000256" key="6">
    <source>
        <dbReference type="ARBA" id="ARBA00022475"/>
    </source>
</evidence>
<evidence type="ECO:0000256" key="2">
    <source>
        <dbReference type="ARBA" id="ARBA00004651"/>
    </source>
</evidence>
<proteinExistence type="inferred from homology"/>
<dbReference type="Pfam" id="PF18075">
    <property type="entry name" value="FtsX_ECD"/>
    <property type="match status" value="1"/>
</dbReference>
<dbReference type="InterPro" id="IPR003838">
    <property type="entry name" value="ABC3_permease_C"/>
</dbReference>
<evidence type="ECO:0000256" key="13">
    <source>
        <dbReference type="SAM" id="Phobius"/>
    </source>
</evidence>
<dbReference type="PIRSF" id="PIRSF003097">
    <property type="entry name" value="FtsX"/>
    <property type="match status" value="1"/>
</dbReference>
<dbReference type="GO" id="GO:0051301">
    <property type="term" value="P:cell division"/>
    <property type="evidence" value="ECO:0007669"/>
    <property type="project" value="UniProtKB-KW"/>
</dbReference>
<evidence type="ECO:0000259" key="15">
    <source>
        <dbReference type="Pfam" id="PF18075"/>
    </source>
</evidence>
<keyword evidence="8 13" id="KW-0812">Transmembrane</keyword>
<evidence type="ECO:0000259" key="14">
    <source>
        <dbReference type="Pfam" id="PF02687"/>
    </source>
</evidence>
<dbReference type="NCBIfam" id="NF038346">
    <property type="entry name" value="FtsX_actino"/>
    <property type="match status" value="1"/>
</dbReference>
<evidence type="ECO:0000256" key="12">
    <source>
        <dbReference type="PIRNR" id="PIRNR003097"/>
    </source>
</evidence>
<dbReference type="InterPro" id="IPR004513">
    <property type="entry name" value="FtsX"/>
</dbReference>
<dbReference type="RefSeq" id="WP_166197109.1">
    <property type="nucleotide sequence ID" value="NZ_JAAOIV010000008.1"/>
</dbReference>
<evidence type="ECO:0000256" key="11">
    <source>
        <dbReference type="ARBA" id="ARBA00023306"/>
    </source>
</evidence>
<dbReference type="AlphaFoldDB" id="A0A967EAN3"/>
<feature type="transmembrane region" description="Helical" evidence="13">
    <location>
        <begin position="173"/>
        <end position="196"/>
    </location>
</feature>